<dbReference type="SUPFAM" id="SSF49344">
    <property type="entry name" value="CBD9-like"/>
    <property type="match status" value="1"/>
</dbReference>
<accession>A0A7X0VGT6</accession>
<dbReference type="InterPro" id="IPR013783">
    <property type="entry name" value="Ig-like_fold"/>
</dbReference>
<comment type="caution">
    <text evidence="3">The sequence shown here is derived from an EMBL/GenBank/DDBJ whole genome shotgun (WGS) entry which is preliminary data.</text>
</comment>
<dbReference type="Gene3D" id="2.60.40.10">
    <property type="entry name" value="Immunoglobulins"/>
    <property type="match status" value="2"/>
</dbReference>
<dbReference type="Proteomes" id="UP000547209">
    <property type="component" value="Unassembled WGS sequence"/>
</dbReference>
<dbReference type="PANTHER" id="PTHR12631:SF10">
    <property type="entry name" value="BETA-XYLOSIDASE-LIKE PROTEIN-RELATED"/>
    <property type="match status" value="1"/>
</dbReference>
<name>A0A7X0VGT6_9BACL</name>
<dbReference type="Gene3D" id="3.20.20.80">
    <property type="entry name" value="Glycosidases"/>
    <property type="match status" value="1"/>
</dbReference>
<dbReference type="EMBL" id="JACJVP010000039">
    <property type="protein sequence ID" value="MBB6673447.1"/>
    <property type="molecule type" value="Genomic_DNA"/>
</dbReference>
<dbReference type="Gene3D" id="2.60.40.1190">
    <property type="match status" value="1"/>
</dbReference>
<evidence type="ECO:0008006" key="5">
    <source>
        <dbReference type="Google" id="ProtNLM"/>
    </source>
</evidence>
<evidence type="ECO:0000313" key="4">
    <source>
        <dbReference type="Proteomes" id="UP000547209"/>
    </source>
</evidence>
<dbReference type="InterPro" id="IPR024655">
    <property type="entry name" value="Asl1_glyco_hydro_catalytic"/>
</dbReference>
<dbReference type="InterPro" id="IPR017853">
    <property type="entry name" value="GH"/>
</dbReference>
<proteinExistence type="predicted"/>
<feature type="domain" description="Asl1-like glycosyl hydrolase catalytic" evidence="2">
    <location>
        <begin position="304"/>
        <end position="450"/>
    </location>
</feature>
<dbReference type="InterPro" id="IPR051923">
    <property type="entry name" value="Glycosyl_Hydrolase_39"/>
</dbReference>
<dbReference type="GO" id="GO:0030246">
    <property type="term" value="F:carbohydrate binding"/>
    <property type="evidence" value="ECO:0007669"/>
    <property type="project" value="InterPro"/>
</dbReference>
<dbReference type="SUPFAM" id="SSF81296">
    <property type="entry name" value="E set domains"/>
    <property type="match status" value="2"/>
</dbReference>
<dbReference type="Pfam" id="PF06452">
    <property type="entry name" value="CBM9_1"/>
    <property type="match status" value="1"/>
</dbReference>
<dbReference type="RefSeq" id="WP_185671307.1">
    <property type="nucleotide sequence ID" value="NZ_JACJVP010000039.1"/>
</dbReference>
<gene>
    <name evidence="3" type="ORF">H7C19_22470</name>
</gene>
<dbReference type="Gene3D" id="3.30.1920.20">
    <property type="match status" value="1"/>
</dbReference>
<dbReference type="Pfam" id="PF11790">
    <property type="entry name" value="Glyco_hydro_cc"/>
    <property type="match status" value="1"/>
</dbReference>
<feature type="domain" description="Carbohydrate-binding" evidence="1">
    <location>
        <begin position="799"/>
        <end position="943"/>
    </location>
</feature>
<dbReference type="CDD" id="cd09621">
    <property type="entry name" value="CBM9_like_5"/>
    <property type="match status" value="1"/>
</dbReference>
<dbReference type="InterPro" id="IPR010502">
    <property type="entry name" value="Carb-bd_dom_fam9"/>
</dbReference>
<reference evidence="3 4" key="1">
    <citation type="submission" date="2020-08" db="EMBL/GenBank/DDBJ databases">
        <title>Cohnella phylogeny.</title>
        <authorList>
            <person name="Dunlap C."/>
        </authorList>
    </citation>
    <scope>NUCLEOTIDE SEQUENCE [LARGE SCALE GENOMIC DNA]</scope>
    <source>
        <strain evidence="3 4">DSM 28246</strain>
    </source>
</reference>
<keyword evidence="4" id="KW-1185">Reference proteome</keyword>
<dbReference type="InterPro" id="IPR058094">
    <property type="entry name" value="Ig-like_OmpL47-like"/>
</dbReference>
<evidence type="ECO:0000313" key="3">
    <source>
        <dbReference type="EMBL" id="MBB6673447.1"/>
    </source>
</evidence>
<dbReference type="InterPro" id="IPR014756">
    <property type="entry name" value="Ig_E-set"/>
</dbReference>
<dbReference type="GO" id="GO:0016052">
    <property type="term" value="P:carbohydrate catabolic process"/>
    <property type="evidence" value="ECO:0007669"/>
    <property type="project" value="InterPro"/>
</dbReference>
<dbReference type="PANTHER" id="PTHR12631">
    <property type="entry name" value="ALPHA-L-IDURONIDASE"/>
    <property type="match status" value="1"/>
</dbReference>
<dbReference type="GO" id="GO:0004553">
    <property type="term" value="F:hydrolase activity, hydrolyzing O-glycosyl compounds"/>
    <property type="evidence" value="ECO:0007669"/>
    <property type="project" value="InterPro"/>
</dbReference>
<protein>
    <recommendedName>
        <fullName evidence="5">HYR domain-containing protein</fullName>
    </recommendedName>
</protein>
<evidence type="ECO:0000259" key="2">
    <source>
        <dbReference type="Pfam" id="PF11790"/>
    </source>
</evidence>
<dbReference type="SUPFAM" id="SSF51445">
    <property type="entry name" value="(Trans)glycosidases"/>
    <property type="match status" value="1"/>
</dbReference>
<sequence length="1341" mass="143647">MGIRLTDSTGQAHQQLLSIPSSSNWQSFTVTPFNAGTGYIHYGGKNDGVWHGPVKQVELIMDKARLYAGKTSGDMRFDDIALLAPPSPLSVSDSVYNNTFFENEPVAFQVSTQADTLAWSVTDFWNRPVASGSQPVTGSPLTLALPRLPKGYFTLSVSAYVDDQLLKQQSKAFAVLSNDNPAIAAADSPFGMGTHIGWTAASTKPNFVELLKRAGVKNVRDEVPWSGMEQQKGVYQVVPMRDQYIRLLNQEGIHPLIILDYTNPFYDNNGLPYTEEGIQGYANYGNELANRYGDLIPVLEVYNEYNSKADGTPSKYYNMLKKTYETIKSGHPNTKIIGPAPSYVDIMNWLENLYRLGGLNHLDAVSFHPYNFPSPPEGLEQLTETYRNMIRKYNGGNDKPIWFTEDGWPTHSGGISEQLQASYLVRSYVLALSAGVEKMFWYDFMDDGTNPADPEHHFGIVRNEGDSLGALAPKPAYVSYAVMTRALTGAQFVARDATASTIRSYAFQKDGASIRAIWAVGSKQVKLRTDEPVALTDMMGNTTALTPLDGYVYVSLTGEPLYVAGDVQAVEESDSFILTAAKGVVGEPGTATLHVQNPSGSLLNAEFVTEGVKTPVHVEAGDSTDIPVMLTPAASTGVQHVEGLITLNGNAFGLLKTDVTIAEQLQYRVQPIIADPATGQLSLRFHIVNNSKLNGLPVRRLHWQLGSASGDLDVNDTVAPGSTKAYDFPLSGFAYRTTYAGSFTIDSGLSDTVSFDRNLDFNAISERTIDSDAAAASLPATEAIDLSTGSVQIPGYGGADDASGLIWLNWDRDNLYVTAAIKDNVMAAPASGDAIWQNDGIQFGISQGVPGDSSAWYEMGMAMTPNGPTVYRWLAPAGVPTGVVQNADIHITRDEANTTTTYRLALPWSEIPTLNPAQDVVDSFSFVLNDNDGKGRRGYIEWGSGIATAKDAGKFRSFQFMKDTAAPVTTAAVHPGEPDGSNGWYVHPVSVTLSVYNNLSGAAKTEYSLDGGSTWQSYTNPVMFSQDGKYAVSYRSTDHAGNVEAPQTIRFNLDTKAPSVVLTLSGHSVGDVTADVPVTFELASSDSMSGVAEQALLLDGAAIVSGQANPAGSLAIGAHTIAYRVADAAGNVTEASVAFQVKSAPVMDAGAPGVPVLSSNGGYANGLQDGNYTVAMNMWWGLNGSEFNLYEDGVLVCTTALTKASPAAQTAAWTVQAKANGTYTYVGELINSAGKTVSQPLVVKVTDATPGKPALAHDNWDGDGNFNVFMNLWWGTNATEYRLYENGVLIDTQSLTAATPSAQSAATAIAGKAVGAYEYRCELVNSAGVTSSDKLAVSVTH</sequence>
<organism evidence="3 4">
    <name type="scientific">Cohnella nanjingensis</name>
    <dbReference type="NCBI Taxonomy" id="1387779"/>
    <lineage>
        <taxon>Bacteria</taxon>
        <taxon>Bacillati</taxon>
        <taxon>Bacillota</taxon>
        <taxon>Bacilli</taxon>
        <taxon>Bacillales</taxon>
        <taxon>Paenibacillaceae</taxon>
        <taxon>Cohnella</taxon>
    </lineage>
</organism>
<dbReference type="NCBIfam" id="NF047446">
    <property type="entry name" value="barrel_OmpL47"/>
    <property type="match status" value="1"/>
</dbReference>
<evidence type="ECO:0000259" key="1">
    <source>
        <dbReference type="Pfam" id="PF06452"/>
    </source>
</evidence>